<dbReference type="EMBL" id="MU006801">
    <property type="protein sequence ID" value="KAF2635959.1"/>
    <property type="molecule type" value="Genomic_DNA"/>
</dbReference>
<feature type="region of interest" description="Disordered" evidence="1">
    <location>
        <begin position="263"/>
        <end position="314"/>
    </location>
</feature>
<feature type="region of interest" description="Disordered" evidence="1">
    <location>
        <begin position="78"/>
        <end position="103"/>
    </location>
</feature>
<accession>A0A6A6RK86</accession>
<sequence>MCKLYKYFYICGCAWVDPIDASTDGRFKNYYRDPEDLCEEAKERYKLWKQDIPCRKEHCSIINGATNLDRDCPKHRYQSQGQSFMSSSGFSRPQPPLKTTYTQPQLGRSLVPDSRAFPACQITLPSAFDPTSAMSALSIQNQSNVPAYSSPQSSLSQSTRTNVGNFSRSPPQPSHQASLLSHKAQPLPRSQQSSTADPKDQRKYAMRSKPVSLANMTPQEKSAHKNASNKKYYHKRKAEINRAKNDPENCRDILEKAERRIELRNASARTRRANQDPEKKDARQKRDRDRTKEKYRRDKEAKKDNSTNTNLTST</sequence>
<protein>
    <submittedName>
        <fullName evidence="2">Uncharacterized protein</fullName>
    </submittedName>
</protein>
<organism evidence="2 3">
    <name type="scientific">Massarina eburnea CBS 473.64</name>
    <dbReference type="NCBI Taxonomy" id="1395130"/>
    <lineage>
        <taxon>Eukaryota</taxon>
        <taxon>Fungi</taxon>
        <taxon>Dikarya</taxon>
        <taxon>Ascomycota</taxon>
        <taxon>Pezizomycotina</taxon>
        <taxon>Dothideomycetes</taxon>
        <taxon>Pleosporomycetidae</taxon>
        <taxon>Pleosporales</taxon>
        <taxon>Massarineae</taxon>
        <taxon>Massarinaceae</taxon>
        <taxon>Massarina</taxon>
    </lineage>
</organism>
<feature type="compositionally biased region" description="Basic and acidic residues" evidence="1">
    <location>
        <begin position="273"/>
        <end position="305"/>
    </location>
</feature>
<gene>
    <name evidence="2" type="ORF">P280DRAFT_484103</name>
</gene>
<reference evidence="2" key="1">
    <citation type="journal article" date="2020" name="Stud. Mycol.">
        <title>101 Dothideomycetes genomes: a test case for predicting lifestyles and emergence of pathogens.</title>
        <authorList>
            <person name="Haridas S."/>
            <person name="Albert R."/>
            <person name="Binder M."/>
            <person name="Bloem J."/>
            <person name="Labutti K."/>
            <person name="Salamov A."/>
            <person name="Andreopoulos B."/>
            <person name="Baker S."/>
            <person name="Barry K."/>
            <person name="Bills G."/>
            <person name="Bluhm B."/>
            <person name="Cannon C."/>
            <person name="Castanera R."/>
            <person name="Culley D."/>
            <person name="Daum C."/>
            <person name="Ezra D."/>
            <person name="Gonzalez J."/>
            <person name="Henrissat B."/>
            <person name="Kuo A."/>
            <person name="Liang C."/>
            <person name="Lipzen A."/>
            <person name="Lutzoni F."/>
            <person name="Magnuson J."/>
            <person name="Mondo S."/>
            <person name="Nolan M."/>
            <person name="Ohm R."/>
            <person name="Pangilinan J."/>
            <person name="Park H.-J."/>
            <person name="Ramirez L."/>
            <person name="Alfaro M."/>
            <person name="Sun H."/>
            <person name="Tritt A."/>
            <person name="Yoshinaga Y."/>
            <person name="Zwiers L.-H."/>
            <person name="Turgeon B."/>
            <person name="Goodwin S."/>
            <person name="Spatafora J."/>
            <person name="Crous P."/>
            <person name="Grigoriev I."/>
        </authorList>
    </citation>
    <scope>NUCLEOTIDE SEQUENCE</scope>
    <source>
        <strain evidence="2">CBS 473.64</strain>
    </source>
</reference>
<evidence type="ECO:0000313" key="2">
    <source>
        <dbReference type="EMBL" id="KAF2635959.1"/>
    </source>
</evidence>
<evidence type="ECO:0000256" key="1">
    <source>
        <dbReference type="SAM" id="MobiDB-lite"/>
    </source>
</evidence>
<dbReference type="Proteomes" id="UP000799753">
    <property type="component" value="Unassembled WGS sequence"/>
</dbReference>
<feature type="region of interest" description="Disordered" evidence="1">
    <location>
        <begin position="144"/>
        <end position="233"/>
    </location>
</feature>
<proteinExistence type="predicted"/>
<dbReference type="AlphaFoldDB" id="A0A6A6RK86"/>
<keyword evidence="3" id="KW-1185">Reference proteome</keyword>
<feature type="compositionally biased region" description="Polar residues" evidence="1">
    <location>
        <begin position="159"/>
        <end position="179"/>
    </location>
</feature>
<feature type="compositionally biased region" description="Low complexity" evidence="1">
    <location>
        <begin position="78"/>
        <end position="91"/>
    </location>
</feature>
<name>A0A6A6RK86_9PLEO</name>
<feature type="compositionally biased region" description="Low complexity" evidence="1">
    <location>
        <begin position="149"/>
        <end position="158"/>
    </location>
</feature>
<evidence type="ECO:0000313" key="3">
    <source>
        <dbReference type="Proteomes" id="UP000799753"/>
    </source>
</evidence>